<gene>
    <name evidence="2" type="ORF">GT003_16015</name>
</gene>
<dbReference type="AlphaFoldDB" id="A0A7X4YQ92"/>
<dbReference type="EMBL" id="JAAAMU010000007">
    <property type="protein sequence ID" value="NBC70508.1"/>
    <property type="molecule type" value="Genomic_DNA"/>
</dbReference>
<keyword evidence="1" id="KW-1133">Transmembrane helix</keyword>
<evidence type="ECO:0000313" key="3">
    <source>
        <dbReference type="Proteomes" id="UP000558113"/>
    </source>
</evidence>
<sequence length="158" mass="17300">MRPWVKRTLLVSVIIVAVGAGISMVAGEHGREVSKVVRVSQEFHGRPADGMKVEIRGGKDAAVPMPPGEDAIEQLPPDGPRLREGGMHIDMGHERHHFGHGLALGLMILIAGMVLFWASRRGKRSRIADGPNVLANIPTASDFLDQWEMQQNQTKESK</sequence>
<reference evidence="2 3" key="1">
    <citation type="submission" date="2020-01" db="EMBL/GenBank/DDBJ databases">
        <title>Paenibacillus soybeanensis sp. nov. isolated from the nodules of soybean (Glycine max(L.) Merr).</title>
        <authorList>
            <person name="Wang H."/>
        </authorList>
    </citation>
    <scope>NUCLEOTIDE SEQUENCE [LARGE SCALE GENOMIC DNA]</scope>
    <source>
        <strain evidence="2 3">DSM 23054</strain>
    </source>
</reference>
<evidence type="ECO:0000256" key="1">
    <source>
        <dbReference type="SAM" id="Phobius"/>
    </source>
</evidence>
<keyword evidence="1" id="KW-0472">Membrane</keyword>
<accession>A0A7X4YQ92</accession>
<dbReference type="RefSeq" id="WP_161699511.1">
    <property type="nucleotide sequence ID" value="NZ_JAAAMU010000007.1"/>
</dbReference>
<dbReference type="OrthoDB" id="2610385at2"/>
<evidence type="ECO:0000313" key="2">
    <source>
        <dbReference type="EMBL" id="NBC70508.1"/>
    </source>
</evidence>
<proteinExistence type="predicted"/>
<dbReference type="Proteomes" id="UP000558113">
    <property type="component" value="Unassembled WGS sequence"/>
</dbReference>
<name>A0A7X4YQ92_9BACL</name>
<feature type="transmembrane region" description="Helical" evidence="1">
    <location>
        <begin position="97"/>
        <end position="118"/>
    </location>
</feature>
<organism evidence="2 3">
    <name type="scientific">Paenibacillus sacheonensis</name>
    <dbReference type="NCBI Taxonomy" id="742054"/>
    <lineage>
        <taxon>Bacteria</taxon>
        <taxon>Bacillati</taxon>
        <taxon>Bacillota</taxon>
        <taxon>Bacilli</taxon>
        <taxon>Bacillales</taxon>
        <taxon>Paenibacillaceae</taxon>
        <taxon>Paenibacillus</taxon>
    </lineage>
</organism>
<comment type="caution">
    <text evidence="2">The sequence shown here is derived from an EMBL/GenBank/DDBJ whole genome shotgun (WGS) entry which is preliminary data.</text>
</comment>
<keyword evidence="3" id="KW-1185">Reference proteome</keyword>
<protein>
    <submittedName>
        <fullName evidence="2">Uncharacterized protein</fullName>
    </submittedName>
</protein>
<keyword evidence="1" id="KW-0812">Transmembrane</keyword>